<feature type="domain" description="WRKY" evidence="7">
    <location>
        <begin position="125"/>
        <end position="185"/>
    </location>
</feature>
<reference evidence="8" key="1">
    <citation type="submission" date="2023-04" db="EMBL/GenBank/DDBJ databases">
        <authorList>
            <person name="Vijverberg K."/>
            <person name="Xiong W."/>
            <person name="Schranz E."/>
        </authorList>
    </citation>
    <scope>NUCLEOTIDE SEQUENCE</scope>
</reference>
<keyword evidence="3" id="KW-0238">DNA-binding</keyword>
<feature type="region of interest" description="Disordered" evidence="6">
    <location>
        <begin position="61"/>
        <end position="136"/>
    </location>
</feature>
<dbReference type="PANTHER" id="PTHR32096:SF137">
    <property type="entry name" value="WRKY TRANSCRIPTION FACTOR 65 ISOFORM X1-RELATED"/>
    <property type="match status" value="1"/>
</dbReference>
<dbReference type="InterPro" id="IPR003657">
    <property type="entry name" value="WRKY_dom"/>
</dbReference>
<dbReference type="FunFam" id="2.20.25.80:FF:000004">
    <property type="entry name" value="WRKY transcription factor 65"/>
    <property type="match status" value="1"/>
</dbReference>
<keyword evidence="2" id="KW-0805">Transcription regulation</keyword>
<protein>
    <recommendedName>
        <fullName evidence="7">WRKY domain-containing protein</fullName>
    </recommendedName>
</protein>
<dbReference type="GO" id="GO:0003700">
    <property type="term" value="F:DNA-binding transcription factor activity"/>
    <property type="evidence" value="ECO:0007669"/>
    <property type="project" value="InterPro"/>
</dbReference>
<dbReference type="GO" id="GO:0005634">
    <property type="term" value="C:nucleus"/>
    <property type="evidence" value="ECO:0007669"/>
    <property type="project" value="UniProtKB-SubCell"/>
</dbReference>
<dbReference type="PANTHER" id="PTHR32096">
    <property type="entry name" value="WRKY TRANSCRIPTION FACTOR 30-RELATED-RELATED"/>
    <property type="match status" value="1"/>
</dbReference>
<dbReference type="Proteomes" id="UP001177003">
    <property type="component" value="Chromosome 7"/>
</dbReference>
<dbReference type="SMART" id="SM00774">
    <property type="entry name" value="WRKY"/>
    <property type="match status" value="1"/>
</dbReference>
<dbReference type="InterPro" id="IPR044810">
    <property type="entry name" value="WRKY_plant"/>
</dbReference>
<organism evidence="8 9">
    <name type="scientific">Lactuca saligna</name>
    <name type="common">Willowleaf lettuce</name>
    <dbReference type="NCBI Taxonomy" id="75948"/>
    <lineage>
        <taxon>Eukaryota</taxon>
        <taxon>Viridiplantae</taxon>
        <taxon>Streptophyta</taxon>
        <taxon>Embryophyta</taxon>
        <taxon>Tracheophyta</taxon>
        <taxon>Spermatophyta</taxon>
        <taxon>Magnoliopsida</taxon>
        <taxon>eudicotyledons</taxon>
        <taxon>Gunneridae</taxon>
        <taxon>Pentapetalae</taxon>
        <taxon>asterids</taxon>
        <taxon>campanulids</taxon>
        <taxon>Asterales</taxon>
        <taxon>Asteraceae</taxon>
        <taxon>Cichorioideae</taxon>
        <taxon>Cichorieae</taxon>
        <taxon>Lactucinae</taxon>
        <taxon>Lactuca</taxon>
    </lineage>
</organism>
<keyword evidence="4" id="KW-0804">Transcription</keyword>
<dbReference type="SUPFAM" id="SSF118290">
    <property type="entry name" value="WRKY DNA-binding domain"/>
    <property type="match status" value="1"/>
</dbReference>
<dbReference type="InterPro" id="IPR036576">
    <property type="entry name" value="WRKY_dom_sf"/>
</dbReference>
<evidence type="ECO:0000259" key="7">
    <source>
        <dbReference type="PROSITE" id="PS50811"/>
    </source>
</evidence>
<name>A0AA36EE31_LACSI</name>
<evidence type="ECO:0000256" key="4">
    <source>
        <dbReference type="ARBA" id="ARBA00023163"/>
    </source>
</evidence>
<evidence type="ECO:0000313" key="8">
    <source>
        <dbReference type="EMBL" id="CAI9292843.1"/>
    </source>
</evidence>
<feature type="compositionally biased region" description="Basic residues" evidence="6">
    <location>
        <begin position="93"/>
        <end position="103"/>
    </location>
</feature>
<keyword evidence="9" id="KW-1185">Reference proteome</keyword>
<dbReference type="Gene3D" id="2.20.25.80">
    <property type="entry name" value="WRKY domain"/>
    <property type="match status" value="1"/>
</dbReference>
<evidence type="ECO:0000256" key="2">
    <source>
        <dbReference type="ARBA" id="ARBA00023015"/>
    </source>
</evidence>
<dbReference type="Pfam" id="PF03106">
    <property type="entry name" value="WRKY"/>
    <property type="match status" value="1"/>
</dbReference>
<feature type="region of interest" description="Disordered" evidence="6">
    <location>
        <begin position="184"/>
        <end position="223"/>
    </location>
</feature>
<sequence length="338" mass="38167">MNAPSEILNHQILKLIHPLLLGRSIDRASRNTGAKKKVADLSRNTWSQYIMEVGFHPFTLHQEDNQNSPENSDESPPSPLFYDTKAASTSSPKRSRRGTHKRVVQVPIKDVEGSRLKGETNAPPSDSWAWRKYGQKPIKGSPYPRGYYRCSSSKGCPARKQVERSRTDPTMVMVTYSCEHNHPWPASRNHNHHPHHNPPPASPPSASTPTTEAETSNTDDQLEEETPILITQSESDQLEPEQKFSSLDVGSCGPFTDQYGWFSDLDSTSSTMLESPLMDRDVVEDSDMAMIFSIREDEESFFADLGELPECTTVFRRREIERVEEHRRNLAPWCGSTG</sequence>
<evidence type="ECO:0000256" key="3">
    <source>
        <dbReference type="ARBA" id="ARBA00023125"/>
    </source>
</evidence>
<feature type="compositionally biased region" description="Basic and acidic residues" evidence="6">
    <location>
        <begin position="109"/>
        <end position="118"/>
    </location>
</feature>
<feature type="region of interest" description="Disordered" evidence="6">
    <location>
        <begin position="149"/>
        <end position="168"/>
    </location>
</feature>
<feature type="compositionally biased region" description="Low complexity" evidence="6">
    <location>
        <begin position="204"/>
        <end position="218"/>
    </location>
</feature>
<evidence type="ECO:0000313" key="9">
    <source>
        <dbReference type="Proteomes" id="UP001177003"/>
    </source>
</evidence>
<keyword evidence="5" id="KW-0539">Nucleus</keyword>
<dbReference type="EMBL" id="OX465083">
    <property type="protein sequence ID" value="CAI9292843.1"/>
    <property type="molecule type" value="Genomic_DNA"/>
</dbReference>
<dbReference type="GO" id="GO:0000976">
    <property type="term" value="F:transcription cis-regulatory region binding"/>
    <property type="evidence" value="ECO:0007669"/>
    <property type="project" value="TreeGrafter"/>
</dbReference>
<proteinExistence type="predicted"/>
<dbReference type="AlphaFoldDB" id="A0AA36EE31"/>
<comment type="subcellular location">
    <subcellularLocation>
        <location evidence="1">Nucleus</location>
    </subcellularLocation>
</comment>
<evidence type="ECO:0000256" key="5">
    <source>
        <dbReference type="ARBA" id="ARBA00023242"/>
    </source>
</evidence>
<dbReference type="PROSITE" id="PS50811">
    <property type="entry name" value="WRKY"/>
    <property type="match status" value="1"/>
</dbReference>
<evidence type="ECO:0000256" key="6">
    <source>
        <dbReference type="SAM" id="MobiDB-lite"/>
    </source>
</evidence>
<gene>
    <name evidence="8" type="ORF">LSALG_LOCUS31890</name>
</gene>
<accession>A0AA36EE31</accession>
<evidence type="ECO:0000256" key="1">
    <source>
        <dbReference type="ARBA" id="ARBA00004123"/>
    </source>
</evidence>